<evidence type="ECO:0000313" key="2">
    <source>
        <dbReference type="EMBL" id="KAF8483406.1"/>
    </source>
</evidence>
<dbReference type="Proteomes" id="UP000759537">
    <property type="component" value="Unassembled WGS sequence"/>
</dbReference>
<evidence type="ECO:0000256" key="1">
    <source>
        <dbReference type="SAM" id="SignalP"/>
    </source>
</evidence>
<reference evidence="2" key="1">
    <citation type="submission" date="2019-10" db="EMBL/GenBank/DDBJ databases">
        <authorList>
            <consortium name="DOE Joint Genome Institute"/>
            <person name="Kuo A."/>
            <person name="Miyauchi S."/>
            <person name="Kiss E."/>
            <person name="Drula E."/>
            <person name="Kohler A."/>
            <person name="Sanchez-Garcia M."/>
            <person name="Andreopoulos B."/>
            <person name="Barry K.W."/>
            <person name="Bonito G."/>
            <person name="Buee M."/>
            <person name="Carver A."/>
            <person name="Chen C."/>
            <person name="Cichocki N."/>
            <person name="Clum A."/>
            <person name="Culley D."/>
            <person name="Crous P.W."/>
            <person name="Fauchery L."/>
            <person name="Girlanda M."/>
            <person name="Hayes R."/>
            <person name="Keri Z."/>
            <person name="LaButti K."/>
            <person name="Lipzen A."/>
            <person name="Lombard V."/>
            <person name="Magnuson J."/>
            <person name="Maillard F."/>
            <person name="Morin E."/>
            <person name="Murat C."/>
            <person name="Nolan M."/>
            <person name="Ohm R."/>
            <person name="Pangilinan J."/>
            <person name="Pereira M."/>
            <person name="Perotto S."/>
            <person name="Peter M."/>
            <person name="Riley R."/>
            <person name="Sitrit Y."/>
            <person name="Stielow B."/>
            <person name="Szollosi G."/>
            <person name="Zifcakova L."/>
            <person name="Stursova M."/>
            <person name="Spatafora J.W."/>
            <person name="Tedersoo L."/>
            <person name="Vaario L.-M."/>
            <person name="Yamada A."/>
            <person name="Yan M."/>
            <person name="Wang P."/>
            <person name="Xu J."/>
            <person name="Bruns T."/>
            <person name="Baldrian P."/>
            <person name="Vilgalys R."/>
            <person name="Henrissat B."/>
            <person name="Grigoriev I.V."/>
            <person name="Hibbett D."/>
            <person name="Nagy L.G."/>
            <person name="Martin F.M."/>
        </authorList>
    </citation>
    <scope>NUCLEOTIDE SEQUENCE</scope>
    <source>
        <strain evidence="2">Prilba</strain>
    </source>
</reference>
<dbReference type="EMBL" id="WHVB01000004">
    <property type="protein sequence ID" value="KAF8483406.1"/>
    <property type="molecule type" value="Genomic_DNA"/>
</dbReference>
<evidence type="ECO:0000313" key="3">
    <source>
        <dbReference type="Proteomes" id="UP000759537"/>
    </source>
</evidence>
<proteinExistence type="predicted"/>
<keyword evidence="1" id="KW-0732">Signal</keyword>
<organism evidence="2 3">
    <name type="scientific">Russula ochroleuca</name>
    <dbReference type="NCBI Taxonomy" id="152965"/>
    <lineage>
        <taxon>Eukaryota</taxon>
        <taxon>Fungi</taxon>
        <taxon>Dikarya</taxon>
        <taxon>Basidiomycota</taxon>
        <taxon>Agaricomycotina</taxon>
        <taxon>Agaricomycetes</taxon>
        <taxon>Russulales</taxon>
        <taxon>Russulaceae</taxon>
        <taxon>Russula</taxon>
    </lineage>
</organism>
<sequence>MQGRLLMTMVLLYFLCNGTGRLRAYSKPYLAYVVLGRVKPGWNITTSSGQQERGRTDLLCGPHKPWPRHSIKCYLPRAFSTEFPCYTGSERTQSVI</sequence>
<feature type="chain" id="PRO_5040452912" description="Secreted protein" evidence="1">
    <location>
        <begin position="25"/>
        <end position="96"/>
    </location>
</feature>
<keyword evidence="3" id="KW-1185">Reference proteome</keyword>
<evidence type="ECO:0008006" key="4">
    <source>
        <dbReference type="Google" id="ProtNLM"/>
    </source>
</evidence>
<reference evidence="2" key="2">
    <citation type="journal article" date="2020" name="Nat. Commun.">
        <title>Large-scale genome sequencing of mycorrhizal fungi provides insights into the early evolution of symbiotic traits.</title>
        <authorList>
            <person name="Miyauchi S."/>
            <person name="Kiss E."/>
            <person name="Kuo A."/>
            <person name="Drula E."/>
            <person name="Kohler A."/>
            <person name="Sanchez-Garcia M."/>
            <person name="Morin E."/>
            <person name="Andreopoulos B."/>
            <person name="Barry K.W."/>
            <person name="Bonito G."/>
            <person name="Buee M."/>
            <person name="Carver A."/>
            <person name="Chen C."/>
            <person name="Cichocki N."/>
            <person name="Clum A."/>
            <person name="Culley D."/>
            <person name="Crous P.W."/>
            <person name="Fauchery L."/>
            <person name="Girlanda M."/>
            <person name="Hayes R.D."/>
            <person name="Keri Z."/>
            <person name="LaButti K."/>
            <person name="Lipzen A."/>
            <person name="Lombard V."/>
            <person name="Magnuson J."/>
            <person name="Maillard F."/>
            <person name="Murat C."/>
            <person name="Nolan M."/>
            <person name="Ohm R.A."/>
            <person name="Pangilinan J."/>
            <person name="Pereira M.F."/>
            <person name="Perotto S."/>
            <person name="Peter M."/>
            <person name="Pfister S."/>
            <person name="Riley R."/>
            <person name="Sitrit Y."/>
            <person name="Stielow J.B."/>
            <person name="Szollosi G."/>
            <person name="Zifcakova L."/>
            <person name="Stursova M."/>
            <person name="Spatafora J.W."/>
            <person name="Tedersoo L."/>
            <person name="Vaario L.M."/>
            <person name="Yamada A."/>
            <person name="Yan M."/>
            <person name="Wang P."/>
            <person name="Xu J."/>
            <person name="Bruns T."/>
            <person name="Baldrian P."/>
            <person name="Vilgalys R."/>
            <person name="Dunand C."/>
            <person name="Henrissat B."/>
            <person name="Grigoriev I.V."/>
            <person name="Hibbett D."/>
            <person name="Nagy L.G."/>
            <person name="Martin F.M."/>
        </authorList>
    </citation>
    <scope>NUCLEOTIDE SEQUENCE</scope>
    <source>
        <strain evidence="2">Prilba</strain>
    </source>
</reference>
<protein>
    <recommendedName>
        <fullName evidence="4">Secreted protein</fullName>
    </recommendedName>
</protein>
<comment type="caution">
    <text evidence="2">The sequence shown here is derived from an EMBL/GenBank/DDBJ whole genome shotgun (WGS) entry which is preliminary data.</text>
</comment>
<feature type="signal peptide" evidence="1">
    <location>
        <begin position="1"/>
        <end position="24"/>
    </location>
</feature>
<accession>A0A9P5N0U4</accession>
<dbReference type="AlphaFoldDB" id="A0A9P5N0U4"/>
<gene>
    <name evidence="2" type="ORF">DFH94DRAFT_308988</name>
</gene>
<name>A0A9P5N0U4_9AGAM</name>